<reference evidence="3 4" key="1">
    <citation type="submission" date="2018-05" db="EMBL/GenBank/DDBJ databases">
        <title>Genomic Encyclopedia of Archaeal and Bacterial Type Strains, Phase II (KMG-II): from individual species to whole genera.</title>
        <authorList>
            <person name="Goeker M."/>
        </authorList>
    </citation>
    <scope>NUCLEOTIDE SEQUENCE [LARGE SCALE GENOMIC DNA]</scope>
    <source>
        <strain evidence="3 4">DSM 23514</strain>
    </source>
</reference>
<gene>
    <name evidence="2" type="ORF">HZY62_07540</name>
    <name evidence="3" type="ORF">LX92_00644</name>
</gene>
<dbReference type="PANTHER" id="PTHR43760">
    <property type="entry name" value="ENDORIBONUCLEASE-RELATED"/>
    <property type="match status" value="1"/>
</dbReference>
<dbReference type="SUPFAM" id="SSF55298">
    <property type="entry name" value="YjgF-like"/>
    <property type="match status" value="1"/>
</dbReference>
<accession>A0A316ES06</accession>
<dbReference type="Gene3D" id="3.30.1330.40">
    <property type="entry name" value="RutC-like"/>
    <property type="match status" value="1"/>
</dbReference>
<dbReference type="EMBL" id="QGGQ01000001">
    <property type="protein sequence ID" value="PWK25900.1"/>
    <property type="molecule type" value="Genomic_DNA"/>
</dbReference>
<dbReference type="Pfam" id="PF14588">
    <property type="entry name" value="YjgF_endoribonc"/>
    <property type="match status" value="1"/>
</dbReference>
<comment type="caution">
    <text evidence="3">The sequence shown here is derived from an EMBL/GenBank/DDBJ whole genome shotgun (WGS) entry which is preliminary data.</text>
</comment>
<sequence length="155" mass="16464">MENLPSERIKALGLLLPPAPPPAGLYKPVLVVDNFLYVSGQGPMKADGSLMVGRVGEDLNLGQGKLAAEQVGLTMLSTIMTHFGSVDKIKRIIKVLGMVNSTPDFGQHPLVINGFSELMADVFGNDNGVGVRSAVGMMLPGNIPVEIEAVFELHK</sequence>
<dbReference type="PANTHER" id="PTHR43760:SF1">
    <property type="entry name" value="ENDORIBONUCLEASE L-PSP_CHORISMATE MUTASE-LIKE DOMAIN-CONTAINING PROTEIN"/>
    <property type="match status" value="1"/>
</dbReference>
<name>A0A316ES06_9FLAO</name>
<protein>
    <submittedName>
        <fullName evidence="3">Enamine deaminase RidA (YjgF/YER057c/UK114 family)</fullName>
    </submittedName>
    <submittedName>
        <fullName evidence="2">RidA family protein</fullName>
    </submittedName>
</protein>
<evidence type="ECO:0000313" key="5">
    <source>
        <dbReference type="Proteomes" id="UP000651837"/>
    </source>
</evidence>
<dbReference type="RefSeq" id="WP_109648808.1">
    <property type="nucleotide sequence ID" value="NZ_CAJQNU010000035.1"/>
</dbReference>
<keyword evidence="5" id="KW-1185">Reference proteome</keyword>
<dbReference type="EMBL" id="JACWLN010000002">
    <property type="protein sequence ID" value="MBD1260436.1"/>
    <property type="molecule type" value="Genomic_DNA"/>
</dbReference>
<evidence type="ECO:0000313" key="3">
    <source>
        <dbReference type="EMBL" id="PWK25900.1"/>
    </source>
</evidence>
<dbReference type="OrthoDB" id="9806350at2"/>
<dbReference type="Proteomes" id="UP000651837">
    <property type="component" value="Unassembled WGS sequence"/>
</dbReference>
<dbReference type="InterPro" id="IPR035959">
    <property type="entry name" value="RutC-like_sf"/>
</dbReference>
<evidence type="ECO:0000313" key="4">
    <source>
        <dbReference type="Proteomes" id="UP000245667"/>
    </source>
</evidence>
<organism evidence="3 4">
    <name type="scientific">Maribacter polysiphoniae</name>
    <dbReference type="NCBI Taxonomy" id="429344"/>
    <lineage>
        <taxon>Bacteria</taxon>
        <taxon>Pseudomonadati</taxon>
        <taxon>Bacteroidota</taxon>
        <taxon>Flavobacteriia</taxon>
        <taxon>Flavobacteriales</taxon>
        <taxon>Flavobacteriaceae</taxon>
        <taxon>Maribacter</taxon>
    </lineage>
</organism>
<dbReference type="AlphaFoldDB" id="A0A316ES06"/>
<feature type="domain" description="Endoribonuclease L-PSP/chorismate mutase-like" evidence="1">
    <location>
        <begin position="8"/>
        <end position="126"/>
    </location>
</feature>
<dbReference type="Proteomes" id="UP000245667">
    <property type="component" value="Unassembled WGS sequence"/>
</dbReference>
<evidence type="ECO:0000313" key="2">
    <source>
        <dbReference type="EMBL" id="MBD1260436.1"/>
    </source>
</evidence>
<proteinExistence type="predicted"/>
<dbReference type="CDD" id="cd02199">
    <property type="entry name" value="YjgF_YER057c_UK114_like_1"/>
    <property type="match status" value="1"/>
</dbReference>
<dbReference type="InterPro" id="IPR013813">
    <property type="entry name" value="Endoribo_LPSP/chorism_mut-like"/>
</dbReference>
<reference evidence="2 5" key="2">
    <citation type="submission" date="2020-07" db="EMBL/GenBank/DDBJ databases">
        <title>The draft genome sequence of Maribacter polysiphoniae KCTC 22021.</title>
        <authorList>
            <person name="Mu L."/>
        </authorList>
    </citation>
    <scope>NUCLEOTIDE SEQUENCE [LARGE SCALE GENOMIC DNA]</scope>
    <source>
        <strain evidence="2 5">KCTC 22021</strain>
    </source>
</reference>
<evidence type="ECO:0000259" key="1">
    <source>
        <dbReference type="Pfam" id="PF14588"/>
    </source>
</evidence>